<protein>
    <submittedName>
        <fullName evidence="5">ABC transporter ATP-binding protein</fullName>
    </submittedName>
</protein>
<dbReference type="InterPro" id="IPR017871">
    <property type="entry name" value="ABC_transporter-like_CS"/>
</dbReference>
<keyword evidence="1" id="KW-0813">Transport</keyword>
<keyword evidence="3 5" id="KW-0067">ATP-binding</keyword>
<dbReference type="PROSITE" id="PS00211">
    <property type="entry name" value="ABC_TRANSPORTER_1"/>
    <property type="match status" value="1"/>
</dbReference>
<evidence type="ECO:0000256" key="3">
    <source>
        <dbReference type="ARBA" id="ARBA00022840"/>
    </source>
</evidence>
<organism evidence="5 6">
    <name type="scientific">Ruminococcus gauvreauii</name>
    <dbReference type="NCBI Taxonomy" id="438033"/>
    <lineage>
        <taxon>Bacteria</taxon>
        <taxon>Bacillati</taxon>
        <taxon>Bacillota</taxon>
        <taxon>Clostridia</taxon>
        <taxon>Eubacteriales</taxon>
        <taxon>Oscillospiraceae</taxon>
        <taxon>Ruminococcus</taxon>
    </lineage>
</organism>
<evidence type="ECO:0000259" key="4">
    <source>
        <dbReference type="PROSITE" id="PS50893"/>
    </source>
</evidence>
<dbReference type="InterPro" id="IPR027417">
    <property type="entry name" value="P-loop_NTPase"/>
</dbReference>
<accession>A0ABY5VLT2</accession>
<keyword evidence="6" id="KW-1185">Reference proteome</keyword>
<dbReference type="PROSITE" id="PS50893">
    <property type="entry name" value="ABC_TRANSPORTER_2"/>
    <property type="match status" value="1"/>
</dbReference>
<dbReference type="Pfam" id="PF00005">
    <property type="entry name" value="ABC_tran"/>
    <property type="match status" value="1"/>
</dbReference>
<dbReference type="EMBL" id="CP102290">
    <property type="protein sequence ID" value="UWP61367.1"/>
    <property type="molecule type" value="Genomic_DNA"/>
</dbReference>
<dbReference type="Proteomes" id="UP001060164">
    <property type="component" value="Chromosome"/>
</dbReference>
<dbReference type="SUPFAM" id="SSF52540">
    <property type="entry name" value="P-loop containing nucleoside triphosphate hydrolases"/>
    <property type="match status" value="1"/>
</dbReference>
<proteinExistence type="predicted"/>
<dbReference type="InterPro" id="IPR050166">
    <property type="entry name" value="ABC_transporter_ATP-bind"/>
</dbReference>
<name>A0ABY5VLT2_9FIRM</name>
<evidence type="ECO:0000313" key="5">
    <source>
        <dbReference type="EMBL" id="UWP61367.1"/>
    </source>
</evidence>
<gene>
    <name evidence="5" type="ORF">NQ502_05710</name>
</gene>
<keyword evidence="2" id="KW-0547">Nucleotide-binding</keyword>
<sequence length="259" mass="29774">MEQTRKIDENFITLEHVDKEFEKVKEGGAFQVVRDLSINVRENEFLVLFGPGQCGKTTILNMIAGFQEPTAGMLRMKGKEIHGPDPSRGMVFQNLAIFPWLTVMGNVEYGLRMKGVDKKTRRARAQYYIDLVGLKGFENHYPIQISGGMKQRVGIARAYCNEPDVILMDEPFGALDAQTRYLMQDEIIRIWEAEKRTVIFVTNNIEEAVYVADRIIVIRNCPTSVKAEYEINLPRPRSYIDPEFLELRREINSVVDHTL</sequence>
<evidence type="ECO:0000256" key="1">
    <source>
        <dbReference type="ARBA" id="ARBA00022448"/>
    </source>
</evidence>
<feature type="domain" description="ABC transporter" evidence="4">
    <location>
        <begin position="12"/>
        <end position="245"/>
    </location>
</feature>
<dbReference type="SMART" id="SM00382">
    <property type="entry name" value="AAA"/>
    <property type="match status" value="1"/>
</dbReference>
<dbReference type="PANTHER" id="PTHR42788">
    <property type="entry name" value="TAURINE IMPORT ATP-BINDING PROTEIN-RELATED"/>
    <property type="match status" value="1"/>
</dbReference>
<dbReference type="InterPro" id="IPR003593">
    <property type="entry name" value="AAA+_ATPase"/>
</dbReference>
<reference evidence="5" key="1">
    <citation type="journal article" date="2022" name="Cell">
        <title>Design, construction, and in vivo augmentation of a complex gut microbiome.</title>
        <authorList>
            <person name="Cheng A.G."/>
            <person name="Ho P.Y."/>
            <person name="Aranda-Diaz A."/>
            <person name="Jain S."/>
            <person name="Yu F.B."/>
            <person name="Meng X."/>
            <person name="Wang M."/>
            <person name="Iakiviak M."/>
            <person name="Nagashima K."/>
            <person name="Zhao A."/>
            <person name="Murugkar P."/>
            <person name="Patil A."/>
            <person name="Atabakhsh K."/>
            <person name="Weakley A."/>
            <person name="Yan J."/>
            <person name="Brumbaugh A.R."/>
            <person name="Higginbottom S."/>
            <person name="Dimas A."/>
            <person name="Shiver A.L."/>
            <person name="Deutschbauer A."/>
            <person name="Neff N."/>
            <person name="Sonnenburg J.L."/>
            <person name="Huang K.C."/>
            <person name="Fischbach M.A."/>
        </authorList>
    </citation>
    <scope>NUCLEOTIDE SEQUENCE</scope>
    <source>
        <strain evidence="5">DSM 19829</strain>
    </source>
</reference>
<evidence type="ECO:0000313" key="6">
    <source>
        <dbReference type="Proteomes" id="UP001060164"/>
    </source>
</evidence>
<dbReference type="CDD" id="cd03293">
    <property type="entry name" value="ABC_NrtD_SsuB_transporters"/>
    <property type="match status" value="1"/>
</dbReference>
<dbReference type="GO" id="GO:0005524">
    <property type="term" value="F:ATP binding"/>
    <property type="evidence" value="ECO:0007669"/>
    <property type="project" value="UniProtKB-KW"/>
</dbReference>
<evidence type="ECO:0000256" key="2">
    <source>
        <dbReference type="ARBA" id="ARBA00022741"/>
    </source>
</evidence>
<dbReference type="InterPro" id="IPR003439">
    <property type="entry name" value="ABC_transporter-like_ATP-bd"/>
</dbReference>
<dbReference type="Gene3D" id="3.40.50.300">
    <property type="entry name" value="P-loop containing nucleotide triphosphate hydrolases"/>
    <property type="match status" value="1"/>
</dbReference>
<dbReference type="PANTHER" id="PTHR42788:SF13">
    <property type="entry name" value="ALIPHATIC SULFONATES IMPORT ATP-BINDING PROTEIN SSUB"/>
    <property type="match status" value="1"/>
</dbReference>